<evidence type="ECO:0000313" key="7">
    <source>
        <dbReference type="EMBL" id="GAA4741807.1"/>
    </source>
</evidence>
<comment type="similarity">
    <text evidence="2 5">Belongs to the glycosyl hydrolase 43 family.</text>
</comment>
<feature type="chain" id="PRO_5046611723" description="Glycoside hydrolase" evidence="6">
    <location>
        <begin position="19"/>
        <end position="377"/>
    </location>
</feature>
<evidence type="ECO:0008006" key="9">
    <source>
        <dbReference type="Google" id="ProtNLM"/>
    </source>
</evidence>
<name>A0ABP8YZG6_9MICO</name>
<dbReference type="InterPro" id="IPR023296">
    <property type="entry name" value="Glyco_hydro_beta-prop_sf"/>
</dbReference>
<dbReference type="InterPro" id="IPR006311">
    <property type="entry name" value="TAT_signal"/>
</dbReference>
<keyword evidence="3 5" id="KW-0378">Hydrolase</keyword>
<dbReference type="InterPro" id="IPR050727">
    <property type="entry name" value="GH43_arabinanases"/>
</dbReference>
<dbReference type="RefSeq" id="WP_345480047.1">
    <property type="nucleotide sequence ID" value="NZ_BAABLP010000002.1"/>
</dbReference>
<dbReference type="PROSITE" id="PS51318">
    <property type="entry name" value="TAT"/>
    <property type="match status" value="1"/>
</dbReference>
<dbReference type="SUPFAM" id="SSF75005">
    <property type="entry name" value="Arabinanase/levansucrase/invertase"/>
    <property type="match status" value="1"/>
</dbReference>
<dbReference type="EMBL" id="BAABLP010000002">
    <property type="protein sequence ID" value="GAA4741807.1"/>
    <property type="molecule type" value="Genomic_DNA"/>
</dbReference>
<dbReference type="InterPro" id="IPR006710">
    <property type="entry name" value="Glyco_hydro_43"/>
</dbReference>
<gene>
    <name evidence="7" type="ORF">GCM10025783_11290</name>
</gene>
<sequence>MTLSRRSVLLGAGTTALAAGITAASATASDAAVPAPPTAYPHRLTDLVLRDPYVVADKPSGHYWLYVANDPARTGVKGAGTMVYRSTDLKRWSDPVVVFTPGTDLWGWNGGWAPEVHRLKGRWYLFVTLHNPKKPLPVPRPNASGIPVQIPQHARGTVVAVADSLLGPFSVIDKAKPVAPATFMTLDGTLYEDGKGRPWMVYAHEWVQKIDGTMEAIPMKKDLSGADGKPIHLFKGSDATWISQEMPSPSANQILPYVTDGPQLIHLPGGALAMLWSTYEKTINNTNGTVTGHYVVTSAVSSSGKLHGPWTQRQPLLRHDTGHGMVFRTLPTKGHPAKSLLVAHRGSKTAHAKLWEIELRRDGLRLGKQRKDLDGTR</sequence>
<keyword evidence="4 5" id="KW-0326">Glycosidase</keyword>
<dbReference type="CDD" id="cd08981">
    <property type="entry name" value="GH43_Bt1873-like"/>
    <property type="match status" value="1"/>
</dbReference>
<comment type="caution">
    <text evidence="7">The sequence shown here is derived from an EMBL/GenBank/DDBJ whole genome shotgun (WGS) entry which is preliminary data.</text>
</comment>
<organism evidence="7 8">
    <name type="scientific">Amnibacterium soli</name>
    <dbReference type="NCBI Taxonomy" id="1282736"/>
    <lineage>
        <taxon>Bacteria</taxon>
        <taxon>Bacillati</taxon>
        <taxon>Actinomycetota</taxon>
        <taxon>Actinomycetes</taxon>
        <taxon>Micrococcales</taxon>
        <taxon>Microbacteriaceae</taxon>
        <taxon>Amnibacterium</taxon>
    </lineage>
</organism>
<evidence type="ECO:0000313" key="8">
    <source>
        <dbReference type="Proteomes" id="UP001500121"/>
    </source>
</evidence>
<protein>
    <recommendedName>
        <fullName evidence="9">Glycoside hydrolase</fullName>
    </recommendedName>
</protein>
<dbReference type="Pfam" id="PF04616">
    <property type="entry name" value="Glyco_hydro_43"/>
    <property type="match status" value="1"/>
</dbReference>
<dbReference type="PANTHER" id="PTHR43301">
    <property type="entry name" value="ARABINAN ENDO-1,5-ALPHA-L-ARABINOSIDASE"/>
    <property type="match status" value="1"/>
</dbReference>
<reference evidence="8" key="1">
    <citation type="journal article" date="2019" name="Int. J. Syst. Evol. Microbiol.">
        <title>The Global Catalogue of Microorganisms (GCM) 10K type strain sequencing project: providing services to taxonomists for standard genome sequencing and annotation.</title>
        <authorList>
            <consortium name="The Broad Institute Genomics Platform"/>
            <consortium name="The Broad Institute Genome Sequencing Center for Infectious Disease"/>
            <person name="Wu L."/>
            <person name="Ma J."/>
        </authorList>
    </citation>
    <scope>NUCLEOTIDE SEQUENCE [LARGE SCALE GENOMIC DNA]</scope>
    <source>
        <strain evidence="8">JCM 19015</strain>
    </source>
</reference>
<feature type="signal peptide" evidence="6">
    <location>
        <begin position="1"/>
        <end position="18"/>
    </location>
</feature>
<evidence type="ECO:0000256" key="5">
    <source>
        <dbReference type="RuleBase" id="RU361187"/>
    </source>
</evidence>
<evidence type="ECO:0000256" key="3">
    <source>
        <dbReference type="ARBA" id="ARBA00022801"/>
    </source>
</evidence>
<dbReference type="Proteomes" id="UP001500121">
    <property type="component" value="Unassembled WGS sequence"/>
</dbReference>
<dbReference type="Gene3D" id="2.115.10.20">
    <property type="entry name" value="Glycosyl hydrolase domain, family 43"/>
    <property type="match status" value="1"/>
</dbReference>
<evidence type="ECO:0000256" key="4">
    <source>
        <dbReference type="ARBA" id="ARBA00023295"/>
    </source>
</evidence>
<proteinExistence type="inferred from homology"/>
<accession>A0ABP8YZG6</accession>
<comment type="pathway">
    <text evidence="1">Glycan metabolism; L-arabinan degradation.</text>
</comment>
<evidence type="ECO:0000256" key="2">
    <source>
        <dbReference type="ARBA" id="ARBA00009865"/>
    </source>
</evidence>
<keyword evidence="8" id="KW-1185">Reference proteome</keyword>
<dbReference type="PANTHER" id="PTHR43301:SF3">
    <property type="entry name" value="ARABINAN ENDO-1,5-ALPHA-L-ARABINOSIDASE A-RELATED"/>
    <property type="match status" value="1"/>
</dbReference>
<evidence type="ECO:0000256" key="6">
    <source>
        <dbReference type="SAM" id="SignalP"/>
    </source>
</evidence>
<keyword evidence="6" id="KW-0732">Signal</keyword>
<evidence type="ECO:0000256" key="1">
    <source>
        <dbReference type="ARBA" id="ARBA00004834"/>
    </source>
</evidence>